<name>A0A1J4NR88_9ACTN</name>
<dbReference type="RefSeq" id="WP_046589433.1">
    <property type="nucleotide sequence ID" value="NZ_LAVA02000096.1"/>
</dbReference>
<dbReference type="EMBL" id="LAVA02000096">
    <property type="protein sequence ID" value="OIJ63765.1"/>
    <property type="molecule type" value="Genomic_DNA"/>
</dbReference>
<accession>A0A1J4NR88</accession>
<comment type="caution">
    <text evidence="1">The sequence shown here is derived from an EMBL/GenBank/DDBJ whole genome shotgun (WGS) entry which is preliminary data.</text>
</comment>
<dbReference type="AlphaFoldDB" id="A0A1J4NR88"/>
<evidence type="ECO:0000313" key="2">
    <source>
        <dbReference type="Proteomes" id="UP000034196"/>
    </source>
</evidence>
<proteinExistence type="predicted"/>
<dbReference type="OrthoDB" id="4137206at2"/>
<gene>
    <name evidence="1" type="ORF">WN71_032460</name>
</gene>
<reference evidence="1" key="1">
    <citation type="submission" date="2016-10" db="EMBL/GenBank/DDBJ databases">
        <title>Genome sequence of Streptomyces mangrovisoli MUSC 149.</title>
        <authorList>
            <person name="Lee L.-H."/>
            <person name="Ser H.-L."/>
        </authorList>
    </citation>
    <scope>NUCLEOTIDE SEQUENCE [LARGE SCALE GENOMIC DNA]</scope>
    <source>
        <strain evidence="1">MUSC 149</strain>
    </source>
</reference>
<organism evidence="1 2">
    <name type="scientific">Streptomyces mangrovisoli</name>
    <dbReference type="NCBI Taxonomy" id="1428628"/>
    <lineage>
        <taxon>Bacteria</taxon>
        <taxon>Bacillati</taxon>
        <taxon>Actinomycetota</taxon>
        <taxon>Actinomycetes</taxon>
        <taxon>Kitasatosporales</taxon>
        <taxon>Streptomycetaceae</taxon>
        <taxon>Streptomyces</taxon>
    </lineage>
</organism>
<sequence length="434" mass="46751">MTAHPLLPPAMSALPAPWRDLTGERRRGLAELPDTEAVERTALDALDGALSGPLPGPGPAAWTDESWALYDRARQEIGRRLADAMPATGDLTREGVGAVLRDWAGSARPPVPQWWLDDQLDVICSAFAQTVLAGWVEDVLRRLGQRPHDAAAVASAAGRCVRHGLAPDAAAGLLRTLGVPYGEAELLALVTEGGVADGSRTAAREALLTLRRPARAARGRQPAHDEHPLLPPAVRELPYGWDRGFAWPVELPENEESVGRARAVLLACLPAEPVTEPVPDADTRVAQDEEAPAWAEIRSVLRDLMPYARQVTEERMAEGLRECARLGVPGVPAEPDGAEGARFARRWAGWIGGWIAAETFTWLGLYVDDESLVTPWAMELAERYARLGCVAERAVTMLAWHGSVPASRAALERLAADPALPPAVREQAARALES</sequence>
<dbReference type="Proteomes" id="UP000034196">
    <property type="component" value="Unassembled WGS sequence"/>
</dbReference>
<evidence type="ECO:0000313" key="1">
    <source>
        <dbReference type="EMBL" id="OIJ63765.1"/>
    </source>
</evidence>
<keyword evidence="2" id="KW-1185">Reference proteome</keyword>
<protein>
    <submittedName>
        <fullName evidence="1">Uncharacterized protein</fullName>
    </submittedName>
</protein>